<keyword evidence="14" id="KW-0449">Lipoprotein</keyword>
<evidence type="ECO:0000256" key="5">
    <source>
        <dbReference type="ARBA" id="ARBA00022525"/>
    </source>
</evidence>
<proteinExistence type="inferred from homology"/>
<dbReference type="Proteomes" id="UP000664521">
    <property type="component" value="Unassembled WGS sequence"/>
</dbReference>
<comment type="subcellular location">
    <subcellularLocation>
        <location evidence="1">Cell membrane</location>
        <topology evidence="1">Lipid-anchor</topology>
        <topology evidence="1">GPI-anchor</topology>
    </subcellularLocation>
    <subcellularLocation>
        <location evidence="2">Secreted</location>
    </subcellularLocation>
</comment>
<keyword evidence="8 15" id="KW-0479">Metal-binding</keyword>
<evidence type="ECO:0000256" key="7">
    <source>
        <dbReference type="ARBA" id="ARBA00022622"/>
    </source>
</evidence>
<sequence length="231" mass="24410">MRSHIALLTLLAVGIKCVTINDFPQCAQTCISRAAVQTGGNSTNLSFVCKSNDFLTSTESCEAASCSPPDLIQVFTRAVQLCEPVGGTVHIGLFNLSACAQPGLATAKAQSGCSDTDWTCICSSPAFTTGAARYEEQHCSLADRQAIYSFTKLTCAAVGIQFASSSSNSSNITSPTVCADHSARTQNVCASTGSLPPAFTGDSFPRYVRSSALHYVAGMIGWLLWMRYMEG</sequence>
<keyword evidence="12 15" id="KW-1015">Disulfide bond</keyword>
<organism evidence="18 19">
    <name type="scientific">Heterodermia speciosa</name>
    <dbReference type="NCBI Taxonomy" id="116794"/>
    <lineage>
        <taxon>Eukaryota</taxon>
        <taxon>Fungi</taxon>
        <taxon>Dikarya</taxon>
        <taxon>Ascomycota</taxon>
        <taxon>Pezizomycotina</taxon>
        <taxon>Lecanoromycetes</taxon>
        <taxon>OSLEUM clade</taxon>
        <taxon>Lecanoromycetidae</taxon>
        <taxon>Caliciales</taxon>
        <taxon>Physciaceae</taxon>
        <taxon>Heterodermia</taxon>
    </lineage>
</organism>
<keyword evidence="13" id="KW-0325">Glycoprotein</keyword>
<keyword evidence="11" id="KW-0472">Membrane</keyword>
<name>A0A8H3J0M8_9LECA</name>
<feature type="disulfide bond" evidence="15">
    <location>
        <begin position="122"/>
        <end position="155"/>
    </location>
</feature>
<feature type="disulfide bond" evidence="15">
    <location>
        <begin position="99"/>
        <end position="139"/>
    </location>
</feature>
<gene>
    <name evidence="18" type="ORF">HETSPECPRED_001103</name>
</gene>
<dbReference type="PROSITE" id="PS52012">
    <property type="entry name" value="CFEM"/>
    <property type="match status" value="1"/>
</dbReference>
<keyword evidence="10 15" id="KW-0408">Iron</keyword>
<dbReference type="GO" id="GO:0005886">
    <property type="term" value="C:plasma membrane"/>
    <property type="evidence" value="ECO:0007669"/>
    <property type="project" value="UniProtKB-SubCell"/>
</dbReference>
<keyword evidence="9 16" id="KW-0732">Signal</keyword>
<evidence type="ECO:0000256" key="9">
    <source>
        <dbReference type="ARBA" id="ARBA00022729"/>
    </source>
</evidence>
<keyword evidence="4" id="KW-1003">Cell membrane</keyword>
<evidence type="ECO:0000256" key="11">
    <source>
        <dbReference type="ARBA" id="ARBA00023136"/>
    </source>
</evidence>
<dbReference type="GO" id="GO:0098552">
    <property type="term" value="C:side of membrane"/>
    <property type="evidence" value="ECO:0007669"/>
    <property type="project" value="UniProtKB-KW"/>
</dbReference>
<dbReference type="Pfam" id="PF05730">
    <property type="entry name" value="CFEM"/>
    <property type="match status" value="2"/>
</dbReference>
<dbReference type="InterPro" id="IPR008427">
    <property type="entry name" value="Extracellular_membr_CFEM_dom"/>
</dbReference>
<evidence type="ECO:0000256" key="16">
    <source>
        <dbReference type="SAM" id="SignalP"/>
    </source>
</evidence>
<evidence type="ECO:0000259" key="17">
    <source>
        <dbReference type="PROSITE" id="PS52012"/>
    </source>
</evidence>
<evidence type="ECO:0000256" key="10">
    <source>
        <dbReference type="ARBA" id="ARBA00023004"/>
    </source>
</evidence>
<evidence type="ECO:0000256" key="3">
    <source>
        <dbReference type="ARBA" id="ARBA00010031"/>
    </source>
</evidence>
<evidence type="ECO:0000256" key="15">
    <source>
        <dbReference type="PROSITE-ProRule" id="PRU01356"/>
    </source>
</evidence>
<accession>A0A8H3J0M8</accession>
<protein>
    <recommendedName>
        <fullName evidence="17">CFEM domain-containing protein</fullName>
    </recommendedName>
</protein>
<keyword evidence="6 15" id="KW-0349">Heme</keyword>
<evidence type="ECO:0000256" key="14">
    <source>
        <dbReference type="ARBA" id="ARBA00023288"/>
    </source>
</evidence>
<dbReference type="PANTHER" id="PTHR37928">
    <property type="entry name" value="CFEM DOMAIN PROTEIN (AFU_ORTHOLOGUE AFUA_6G14090)"/>
    <property type="match status" value="1"/>
</dbReference>
<dbReference type="GO" id="GO:0046872">
    <property type="term" value="F:metal ion binding"/>
    <property type="evidence" value="ECO:0007669"/>
    <property type="project" value="UniProtKB-UniRule"/>
</dbReference>
<evidence type="ECO:0000256" key="2">
    <source>
        <dbReference type="ARBA" id="ARBA00004613"/>
    </source>
</evidence>
<feature type="binding site" description="axial binding residue" evidence="15">
    <location>
        <position position="117"/>
    </location>
    <ligand>
        <name>heme</name>
        <dbReference type="ChEBI" id="CHEBI:30413"/>
    </ligand>
    <ligandPart>
        <name>Fe</name>
        <dbReference type="ChEBI" id="CHEBI:18248"/>
    </ligandPart>
</feature>
<evidence type="ECO:0000256" key="13">
    <source>
        <dbReference type="ARBA" id="ARBA00023180"/>
    </source>
</evidence>
<feature type="signal peptide" evidence="16">
    <location>
        <begin position="1"/>
        <end position="20"/>
    </location>
</feature>
<dbReference type="EMBL" id="CAJPDS010000114">
    <property type="protein sequence ID" value="CAF9938520.1"/>
    <property type="molecule type" value="Genomic_DNA"/>
</dbReference>
<dbReference type="InterPro" id="IPR051735">
    <property type="entry name" value="CFEM_domain"/>
</dbReference>
<comment type="similarity">
    <text evidence="3">Belongs to the RBT5 family.</text>
</comment>
<evidence type="ECO:0000256" key="8">
    <source>
        <dbReference type="ARBA" id="ARBA00022723"/>
    </source>
</evidence>
<comment type="caution">
    <text evidence="18">The sequence shown here is derived from an EMBL/GenBank/DDBJ whole genome shotgun (WGS) entry which is preliminary data.</text>
</comment>
<dbReference type="SMART" id="SM00747">
    <property type="entry name" value="CFEM"/>
    <property type="match status" value="2"/>
</dbReference>
<comment type="caution">
    <text evidence="15">Lacks conserved residue(s) required for the propagation of feature annotation.</text>
</comment>
<evidence type="ECO:0000256" key="6">
    <source>
        <dbReference type="ARBA" id="ARBA00022617"/>
    </source>
</evidence>
<evidence type="ECO:0000256" key="1">
    <source>
        <dbReference type="ARBA" id="ARBA00004609"/>
    </source>
</evidence>
<feature type="disulfide bond" evidence="15">
    <location>
        <begin position="113"/>
        <end position="120"/>
    </location>
</feature>
<keyword evidence="5" id="KW-0964">Secreted</keyword>
<dbReference type="GO" id="GO:0005576">
    <property type="term" value="C:extracellular region"/>
    <property type="evidence" value="ECO:0007669"/>
    <property type="project" value="UniProtKB-SubCell"/>
</dbReference>
<evidence type="ECO:0000256" key="4">
    <source>
        <dbReference type="ARBA" id="ARBA00022475"/>
    </source>
</evidence>
<evidence type="ECO:0000256" key="12">
    <source>
        <dbReference type="ARBA" id="ARBA00023157"/>
    </source>
</evidence>
<feature type="domain" description="CFEM" evidence="17">
    <location>
        <begin position="71"/>
        <end position="182"/>
    </location>
</feature>
<evidence type="ECO:0000313" key="19">
    <source>
        <dbReference type="Proteomes" id="UP000664521"/>
    </source>
</evidence>
<dbReference type="AlphaFoldDB" id="A0A8H3J0M8"/>
<keyword evidence="19" id="KW-1185">Reference proteome</keyword>
<dbReference type="PANTHER" id="PTHR37928:SF2">
    <property type="entry name" value="GPI ANCHORED CFEM DOMAIN PROTEIN (AFU_ORTHOLOGUE AFUA_6G10580)"/>
    <property type="match status" value="1"/>
</dbReference>
<evidence type="ECO:0000313" key="18">
    <source>
        <dbReference type="EMBL" id="CAF9938520.1"/>
    </source>
</evidence>
<feature type="chain" id="PRO_5034060823" description="CFEM domain-containing protein" evidence="16">
    <location>
        <begin position="21"/>
        <end position="231"/>
    </location>
</feature>
<dbReference type="OrthoDB" id="3065412at2759"/>
<keyword evidence="7" id="KW-0336">GPI-anchor</keyword>
<reference evidence="18" key="1">
    <citation type="submission" date="2021-03" db="EMBL/GenBank/DDBJ databases">
        <authorList>
            <person name="Tagirdzhanova G."/>
        </authorList>
    </citation>
    <scope>NUCLEOTIDE SEQUENCE</scope>
</reference>